<dbReference type="Pfam" id="PF13460">
    <property type="entry name" value="NAD_binding_10"/>
    <property type="match status" value="1"/>
</dbReference>
<organism evidence="2 3">
    <name type="scientific">Saccoglossus kowalevskii</name>
    <name type="common">Acorn worm</name>
    <dbReference type="NCBI Taxonomy" id="10224"/>
    <lineage>
        <taxon>Eukaryota</taxon>
        <taxon>Metazoa</taxon>
        <taxon>Hemichordata</taxon>
        <taxon>Enteropneusta</taxon>
        <taxon>Harrimaniidae</taxon>
        <taxon>Saccoglossus</taxon>
    </lineage>
</organism>
<gene>
    <name evidence="3" type="primary">LOC100374912</name>
</gene>
<dbReference type="RefSeq" id="XP_006813855.1">
    <property type="nucleotide sequence ID" value="XM_006813792.1"/>
</dbReference>
<dbReference type="Proteomes" id="UP000694865">
    <property type="component" value="Unplaced"/>
</dbReference>
<dbReference type="InterPro" id="IPR036291">
    <property type="entry name" value="NAD(P)-bd_dom_sf"/>
</dbReference>
<evidence type="ECO:0000313" key="3">
    <source>
        <dbReference type="RefSeq" id="XP_006813855.1"/>
    </source>
</evidence>
<sequence>MKIAVLGATGRTGIPFVRQALDQGHHVVAVVRNPSKLTVQHENLQIVTADIFSEESMVPHFTGSDAVVSCLASLTLSKSTFFLDSCKIILSAMRKAGVSRFMPMSSWCTTCRVDQTQSKRAVSTAAPGGTNTKASFAFKHVSSGEPPVPSCGSPTDLGEAEAQWKAGSLLTSDTAGTSDSPSESSICNDSVSHAFGVIQSIINPSDTM</sequence>
<protein>
    <submittedName>
        <fullName evidence="3">Flavin reductase (NADPH)-like</fullName>
    </submittedName>
</protein>
<proteinExistence type="predicted"/>
<keyword evidence="2" id="KW-1185">Reference proteome</keyword>
<dbReference type="SUPFAM" id="SSF51735">
    <property type="entry name" value="NAD(P)-binding Rossmann-fold domains"/>
    <property type="match status" value="1"/>
</dbReference>
<evidence type="ECO:0000259" key="1">
    <source>
        <dbReference type="Pfam" id="PF13460"/>
    </source>
</evidence>
<dbReference type="PANTHER" id="PTHR43355:SF2">
    <property type="entry name" value="FLAVIN REDUCTASE (NADPH)"/>
    <property type="match status" value="1"/>
</dbReference>
<dbReference type="GeneID" id="100374912"/>
<reference evidence="3" key="1">
    <citation type="submission" date="2025-08" db="UniProtKB">
        <authorList>
            <consortium name="RefSeq"/>
        </authorList>
    </citation>
    <scope>IDENTIFICATION</scope>
    <source>
        <tissue evidence="3">Testes</tissue>
    </source>
</reference>
<dbReference type="Gene3D" id="3.40.50.720">
    <property type="entry name" value="NAD(P)-binding Rossmann-like Domain"/>
    <property type="match status" value="1"/>
</dbReference>
<accession>A0ABM0M1G4</accession>
<dbReference type="PANTHER" id="PTHR43355">
    <property type="entry name" value="FLAVIN REDUCTASE (NADPH)"/>
    <property type="match status" value="1"/>
</dbReference>
<dbReference type="InterPro" id="IPR051606">
    <property type="entry name" value="Polyketide_Oxido-like"/>
</dbReference>
<feature type="domain" description="NAD(P)-binding" evidence="1">
    <location>
        <begin position="7"/>
        <end position="114"/>
    </location>
</feature>
<name>A0ABM0M1G4_SACKO</name>
<dbReference type="InterPro" id="IPR016040">
    <property type="entry name" value="NAD(P)-bd_dom"/>
</dbReference>
<evidence type="ECO:0000313" key="2">
    <source>
        <dbReference type="Proteomes" id="UP000694865"/>
    </source>
</evidence>